<evidence type="ECO:0000256" key="1">
    <source>
        <dbReference type="ARBA" id="ARBA00001974"/>
    </source>
</evidence>
<dbReference type="PROSITE" id="PS51387">
    <property type="entry name" value="FAD_PCMH"/>
    <property type="match status" value="1"/>
</dbReference>
<dbReference type="GO" id="GO:0051301">
    <property type="term" value="P:cell division"/>
    <property type="evidence" value="ECO:0007669"/>
    <property type="project" value="UniProtKB-KW"/>
</dbReference>
<keyword evidence="9 16" id="KW-0521">NADP</keyword>
<evidence type="ECO:0000256" key="13">
    <source>
        <dbReference type="ARBA" id="ARBA00023306"/>
    </source>
</evidence>
<evidence type="ECO:0000256" key="7">
    <source>
        <dbReference type="ARBA" id="ARBA00022630"/>
    </source>
</evidence>
<dbReference type="PANTHER" id="PTHR21071">
    <property type="entry name" value="UDP-N-ACETYLENOLPYRUVOYLGLUCOSAMINE REDUCTASE"/>
    <property type="match status" value="1"/>
</dbReference>
<comment type="subcellular location">
    <subcellularLocation>
        <location evidence="3 16">Cytoplasm</location>
    </subcellularLocation>
</comment>
<evidence type="ECO:0000256" key="12">
    <source>
        <dbReference type="ARBA" id="ARBA00023002"/>
    </source>
</evidence>
<evidence type="ECO:0000256" key="10">
    <source>
        <dbReference type="ARBA" id="ARBA00022960"/>
    </source>
</evidence>
<evidence type="ECO:0000256" key="16">
    <source>
        <dbReference type="HAMAP-Rule" id="MF_00037"/>
    </source>
</evidence>
<dbReference type="Gene3D" id="3.30.43.10">
    <property type="entry name" value="Uridine Diphospho-n-acetylenolpyruvylglucosamine Reductase, domain 2"/>
    <property type="match status" value="1"/>
</dbReference>
<keyword evidence="7 16" id="KW-0285">Flavoprotein</keyword>
<evidence type="ECO:0000256" key="14">
    <source>
        <dbReference type="ARBA" id="ARBA00023316"/>
    </source>
</evidence>
<comment type="catalytic activity">
    <reaction evidence="15 16">
        <text>UDP-N-acetyl-alpha-D-muramate + NADP(+) = UDP-N-acetyl-3-O-(1-carboxyvinyl)-alpha-D-glucosamine + NADPH + H(+)</text>
        <dbReference type="Rhea" id="RHEA:12248"/>
        <dbReference type="ChEBI" id="CHEBI:15378"/>
        <dbReference type="ChEBI" id="CHEBI:57783"/>
        <dbReference type="ChEBI" id="CHEBI:58349"/>
        <dbReference type="ChEBI" id="CHEBI:68483"/>
        <dbReference type="ChEBI" id="CHEBI:70757"/>
        <dbReference type="EC" id="1.3.1.98"/>
    </reaction>
</comment>
<keyword evidence="6 16" id="KW-0132">Cell division</keyword>
<reference evidence="18 19" key="1">
    <citation type="journal article" date="2016" name="Nat. Commun.">
        <title>Thousands of microbial genomes shed light on interconnected biogeochemical processes in an aquifer system.</title>
        <authorList>
            <person name="Anantharaman K."/>
            <person name="Brown C.T."/>
            <person name="Hug L.A."/>
            <person name="Sharon I."/>
            <person name="Castelle C.J."/>
            <person name="Probst A.J."/>
            <person name="Thomas B.C."/>
            <person name="Singh A."/>
            <person name="Wilkins M.J."/>
            <person name="Karaoz U."/>
            <person name="Brodie E.L."/>
            <person name="Williams K.H."/>
            <person name="Hubbard S.S."/>
            <person name="Banfield J.F."/>
        </authorList>
    </citation>
    <scope>NUCLEOTIDE SEQUENCE [LARGE SCALE GENOMIC DNA]</scope>
</reference>
<comment type="caution">
    <text evidence="16">Lacks conserved residue(s) required for the propagation of feature annotation.</text>
</comment>
<dbReference type="PANTHER" id="PTHR21071:SF4">
    <property type="entry name" value="UDP-N-ACETYLENOLPYRUVOYLGLUCOSAMINE REDUCTASE"/>
    <property type="match status" value="1"/>
</dbReference>
<keyword evidence="8 16" id="KW-0274">FAD</keyword>
<dbReference type="InterPro" id="IPR036635">
    <property type="entry name" value="MurB_C_sf"/>
</dbReference>
<name>A0A1F7IIS3_9BACT</name>
<dbReference type="SUPFAM" id="SSF56176">
    <property type="entry name" value="FAD-binding/transporter-associated domain-like"/>
    <property type="match status" value="1"/>
</dbReference>
<dbReference type="Gene3D" id="3.90.78.10">
    <property type="entry name" value="UDP-N-acetylenolpyruvoylglucosamine reductase, C-terminal domain"/>
    <property type="match status" value="1"/>
</dbReference>
<comment type="similarity">
    <text evidence="16">Belongs to the MurB family.</text>
</comment>
<evidence type="ECO:0000313" key="18">
    <source>
        <dbReference type="EMBL" id="OGK43263.1"/>
    </source>
</evidence>
<keyword evidence="14 16" id="KW-0961">Cell wall biogenesis/degradation</keyword>
<dbReference type="SUPFAM" id="SSF56194">
    <property type="entry name" value="Uridine diphospho-N-Acetylenolpyruvylglucosamine reductase, MurB, C-terminal domain"/>
    <property type="match status" value="1"/>
</dbReference>
<dbReference type="UniPathway" id="UPA00219"/>
<dbReference type="GO" id="GO:0008762">
    <property type="term" value="F:UDP-N-acetylmuramate dehydrogenase activity"/>
    <property type="evidence" value="ECO:0007669"/>
    <property type="project" value="UniProtKB-UniRule"/>
</dbReference>
<dbReference type="InterPro" id="IPR011601">
    <property type="entry name" value="MurB_C"/>
</dbReference>
<dbReference type="Pfam" id="PF01565">
    <property type="entry name" value="FAD_binding_4"/>
    <property type="match status" value="1"/>
</dbReference>
<dbReference type="InterPro" id="IPR036318">
    <property type="entry name" value="FAD-bd_PCMH-like_sf"/>
</dbReference>
<evidence type="ECO:0000256" key="9">
    <source>
        <dbReference type="ARBA" id="ARBA00022857"/>
    </source>
</evidence>
<keyword evidence="5 16" id="KW-0963">Cytoplasm</keyword>
<keyword evidence="11 16" id="KW-0573">Peptidoglycan synthesis</keyword>
<feature type="active site" evidence="16">
    <location>
        <position position="300"/>
    </location>
</feature>
<dbReference type="GO" id="GO:0009252">
    <property type="term" value="P:peptidoglycan biosynthetic process"/>
    <property type="evidence" value="ECO:0007669"/>
    <property type="project" value="UniProtKB-UniRule"/>
</dbReference>
<comment type="function">
    <text evidence="2 16">Cell wall formation.</text>
</comment>
<comment type="cofactor">
    <cofactor evidence="1 16">
        <name>FAD</name>
        <dbReference type="ChEBI" id="CHEBI:57692"/>
    </cofactor>
</comment>
<keyword evidence="13 16" id="KW-0131">Cell cycle</keyword>
<proteinExistence type="inferred from homology"/>
<evidence type="ECO:0000313" key="19">
    <source>
        <dbReference type="Proteomes" id="UP000178040"/>
    </source>
</evidence>
<protein>
    <recommendedName>
        <fullName evidence="16">UDP-N-acetylenolpyruvoylglucosamine reductase</fullName>
        <ecNumber evidence="16">1.3.1.98</ecNumber>
    </recommendedName>
    <alternativeName>
        <fullName evidence="16">UDP-N-acetylmuramate dehydrogenase</fullName>
    </alternativeName>
</protein>
<dbReference type="GO" id="GO:0008360">
    <property type="term" value="P:regulation of cell shape"/>
    <property type="evidence" value="ECO:0007669"/>
    <property type="project" value="UniProtKB-KW"/>
</dbReference>
<evidence type="ECO:0000256" key="4">
    <source>
        <dbReference type="ARBA" id="ARBA00004752"/>
    </source>
</evidence>
<feature type="domain" description="FAD-binding PCMH-type" evidence="17">
    <location>
        <begin position="30"/>
        <end position="201"/>
    </location>
</feature>
<comment type="caution">
    <text evidence="18">The sequence shown here is derived from an EMBL/GenBank/DDBJ whole genome shotgun (WGS) entry which is preliminary data.</text>
</comment>
<feature type="active site" description="Proton donor" evidence="16">
    <location>
        <position position="230"/>
    </location>
</feature>
<gene>
    <name evidence="16" type="primary">murB</name>
    <name evidence="18" type="ORF">A3B40_02110</name>
</gene>
<dbReference type="GO" id="GO:0071949">
    <property type="term" value="F:FAD binding"/>
    <property type="evidence" value="ECO:0007669"/>
    <property type="project" value="InterPro"/>
</dbReference>
<dbReference type="InterPro" id="IPR003170">
    <property type="entry name" value="MurB"/>
</dbReference>
<evidence type="ECO:0000256" key="15">
    <source>
        <dbReference type="ARBA" id="ARBA00048914"/>
    </source>
</evidence>
<evidence type="ECO:0000256" key="5">
    <source>
        <dbReference type="ARBA" id="ARBA00022490"/>
    </source>
</evidence>
<dbReference type="InterPro" id="IPR016169">
    <property type="entry name" value="FAD-bd_PCMH_sub2"/>
</dbReference>
<dbReference type="GO" id="GO:0005829">
    <property type="term" value="C:cytosol"/>
    <property type="evidence" value="ECO:0007669"/>
    <property type="project" value="TreeGrafter"/>
</dbReference>
<dbReference type="NCBIfam" id="TIGR00179">
    <property type="entry name" value="murB"/>
    <property type="match status" value="1"/>
</dbReference>
<dbReference type="HAMAP" id="MF_00037">
    <property type="entry name" value="MurB"/>
    <property type="match status" value="1"/>
</dbReference>
<dbReference type="InterPro" id="IPR016166">
    <property type="entry name" value="FAD-bd_PCMH"/>
</dbReference>
<evidence type="ECO:0000256" key="6">
    <source>
        <dbReference type="ARBA" id="ARBA00022618"/>
    </source>
</evidence>
<evidence type="ECO:0000259" key="17">
    <source>
        <dbReference type="PROSITE" id="PS51387"/>
    </source>
</evidence>
<evidence type="ECO:0000256" key="11">
    <source>
        <dbReference type="ARBA" id="ARBA00022984"/>
    </source>
</evidence>
<dbReference type="EC" id="1.3.1.98" evidence="16"/>
<keyword evidence="12 16" id="KW-0560">Oxidoreductase</keyword>
<dbReference type="Gene3D" id="3.30.465.10">
    <property type="match status" value="1"/>
</dbReference>
<evidence type="ECO:0000256" key="3">
    <source>
        <dbReference type="ARBA" id="ARBA00004496"/>
    </source>
</evidence>
<accession>A0A1F7IIS3</accession>
<evidence type="ECO:0000256" key="8">
    <source>
        <dbReference type="ARBA" id="ARBA00022827"/>
    </source>
</evidence>
<sequence>MINYISKLEEILGKGRVKANFDLSPYLTLRTQTKVQYYFEAVTRRDLINAKIASLKLQLPLFIIGGGSNLAIIKKKLTGLTVRNKYIAKKIEPIDQNSVKLTVTSGYPVSKLAKELANAGYEGLEYHLGLPGTVGGAIYMNSKWTKPLSYVGDNLISATLLDSRGKLKRVDKNYFSFAYDQSILQKTKEIVLEATFKLKKTKAKKTKEHAAFSLNYRKETQPIGVFCSGCFFRNVDGVSAGKLIDQAGLKGKRIGKFHVSQKHANFIIHDGVGKAEDLKKLIKLIKSQVKTKFGVKLEEEVIII</sequence>
<dbReference type="Proteomes" id="UP000178040">
    <property type="component" value="Unassembled WGS sequence"/>
</dbReference>
<dbReference type="InterPro" id="IPR016167">
    <property type="entry name" value="FAD-bd_PCMH_sub1"/>
</dbReference>
<keyword evidence="10 16" id="KW-0133">Cell shape</keyword>
<organism evidence="18 19">
    <name type="scientific">Candidatus Roizmanbacteria bacterium RIFCSPLOWO2_01_FULL_37_16</name>
    <dbReference type="NCBI Taxonomy" id="1802058"/>
    <lineage>
        <taxon>Bacteria</taxon>
        <taxon>Candidatus Roizmaniibacteriota</taxon>
    </lineage>
</organism>
<dbReference type="GO" id="GO:0071555">
    <property type="term" value="P:cell wall organization"/>
    <property type="evidence" value="ECO:0007669"/>
    <property type="project" value="UniProtKB-KW"/>
</dbReference>
<dbReference type="Pfam" id="PF02873">
    <property type="entry name" value="MurB_C"/>
    <property type="match status" value="1"/>
</dbReference>
<evidence type="ECO:0000256" key="2">
    <source>
        <dbReference type="ARBA" id="ARBA00003921"/>
    </source>
</evidence>
<dbReference type="InterPro" id="IPR006094">
    <property type="entry name" value="Oxid_FAD_bind_N"/>
</dbReference>
<comment type="pathway">
    <text evidence="4 16">Cell wall biogenesis; peptidoglycan biosynthesis.</text>
</comment>
<dbReference type="AlphaFoldDB" id="A0A1F7IIS3"/>
<dbReference type="EMBL" id="MGAI01000057">
    <property type="protein sequence ID" value="OGK43263.1"/>
    <property type="molecule type" value="Genomic_DNA"/>
</dbReference>